<dbReference type="EMBL" id="BAABCS010000031">
    <property type="protein sequence ID" value="GAA4059659.1"/>
    <property type="molecule type" value="Genomic_DNA"/>
</dbReference>
<evidence type="ECO:0000313" key="2">
    <source>
        <dbReference type="Proteomes" id="UP001500426"/>
    </source>
</evidence>
<accession>A0ABP7V4Y0</accession>
<protein>
    <recommendedName>
        <fullName evidence="3">NUMOD4 domain-containing protein</fullName>
    </recommendedName>
</protein>
<comment type="caution">
    <text evidence="1">The sequence shown here is derived from an EMBL/GenBank/DDBJ whole genome shotgun (WGS) entry which is preliminary data.</text>
</comment>
<gene>
    <name evidence="1" type="ORF">GCM10022388_28140</name>
</gene>
<evidence type="ECO:0008006" key="3">
    <source>
        <dbReference type="Google" id="ProtNLM"/>
    </source>
</evidence>
<proteinExistence type="predicted"/>
<reference evidence="2" key="1">
    <citation type="journal article" date="2019" name="Int. J. Syst. Evol. Microbiol.">
        <title>The Global Catalogue of Microorganisms (GCM) 10K type strain sequencing project: providing services to taxonomists for standard genome sequencing and annotation.</title>
        <authorList>
            <consortium name="The Broad Institute Genomics Platform"/>
            <consortium name="The Broad Institute Genome Sequencing Center for Infectious Disease"/>
            <person name="Wu L."/>
            <person name="Ma J."/>
        </authorList>
    </citation>
    <scope>NUCLEOTIDE SEQUENCE [LARGE SCALE GENOMIC DNA]</scope>
    <source>
        <strain evidence="2">JCM 17068</strain>
    </source>
</reference>
<organism evidence="1 2">
    <name type="scientific">Flavobacterium chungnamense</name>
    <dbReference type="NCBI Taxonomy" id="706182"/>
    <lineage>
        <taxon>Bacteria</taxon>
        <taxon>Pseudomonadati</taxon>
        <taxon>Bacteroidota</taxon>
        <taxon>Flavobacteriia</taxon>
        <taxon>Flavobacteriales</taxon>
        <taxon>Flavobacteriaceae</taxon>
        <taxon>Flavobacterium</taxon>
    </lineage>
</organism>
<evidence type="ECO:0000313" key="1">
    <source>
        <dbReference type="EMBL" id="GAA4059659.1"/>
    </source>
</evidence>
<name>A0ABP7V4Y0_9FLAO</name>
<sequence length="85" mass="9996">MVSKLNPQDNAKFTSSTIEYFTWDEFKVYFELNKAEVIKNPNTGKLFVAAGKHRWKCQQDINFDLPMRFKVINEDYDNACLVNVK</sequence>
<dbReference type="Proteomes" id="UP001500426">
    <property type="component" value="Unassembled WGS sequence"/>
</dbReference>
<keyword evidence="2" id="KW-1185">Reference proteome</keyword>
<dbReference type="RefSeq" id="WP_345095775.1">
    <property type="nucleotide sequence ID" value="NZ_BAABCS010000031.1"/>
</dbReference>